<feature type="transmembrane region" description="Helical" evidence="1">
    <location>
        <begin position="24"/>
        <end position="44"/>
    </location>
</feature>
<dbReference type="RefSeq" id="WP_062411895.1">
    <property type="nucleotide sequence ID" value="NZ_JAJCIO010000021.1"/>
</dbReference>
<keyword evidence="3" id="KW-1185">Reference proteome</keyword>
<organism evidence="2 3">
    <name type="scientific">Megasphaera massiliensis</name>
    <dbReference type="NCBI Taxonomy" id="1232428"/>
    <lineage>
        <taxon>Bacteria</taxon>
        <taxon>Bacillati</taxon>
        <taxon>Bacillota</taxon>
        <taxon>Negativicutes</taxon>
        <taxon>Veillonellales</taxon>
        <taxon>Veillonellaceae</taxon>
        <taxon>Megasphaera</taxon>
    </lineage>
</organism>
<dbReference type="EMBL" id="JANGEW010000019">
    <property type="protein sequence ID" value="MCQ5343283.1"/>
    <property type="molecule type" value="Genomic_DNA"/>
</dbReference>
<gene>
    <name evidence="2" type="ORF">NE675_09665</name>
</gene>
<evidence type="ECO:0008006" key="4">
    <source>
        <dbReference type="Google" id="ProtNLM"/>
    </source>
</evidence>
<name>A0ABT1STS6_9FIRM</name>
<keyword evidence="1" id="KW-0812">Transmembrane</keyword>
<protein>
    <recommendedName>
        <fullName evidence="4">YcxB-like protein domain-containing protein</fullName>
    </recommendedName>
</protein>
<dbReference type="Proteomes" id="UP001206692">
    <property type="component" value="Unassembled WGS sequence"/>
</dbReference>
<keyword evidence="1" id="KW-1133">Transmembrane helix</keyword>
<comment type="caution">
    <text evidence="2">The sequence shown here is derived from an EMBL/GenBank/DDBJ whole genome shotgun (WGS) entry which is preliminary data.</text>
</comment>
<proteinExistence type="predicted"/>
<reference evidence="2 3" key="1">
    <citation type="submission" date="2022-06" db="EMBL/GenBank/DDBJ databases">
        <title>Isolation of gut microbiota from human fecal samples.</title>
        <authorList>
            <person name="Pamer E.G."/>
            <person name="Barat B."/>
            <person name="Waligurski E."/>
            <person name="Medina S."/>
            <person name="Paddock L."/>
            <person name="Mostad J."/>
        </authorList>
    </citation>
    <scope>NUCLEOTIDE SEQUENCE [LARGE SCALE GENOMIC DNA]</scope>
    <source>
        <strain evidence="2 3">DFI.1.1</strain>
    </source>
</reference>
<evidence type="ECO:0000256" key="1">
    <source>
        <dbReference type="SAM" id="Phobius"/>
    </source>
</evidence>
<accession>A0ABT1STS6</accession>
<evidence type="ECO:0000313" key="2">
    <source>
        <dbReference type="EMBL" id="MCQ5343283.1"/>
    </source>
</evidence>
<keyword evidence="1" id="KW-0472">Membrane</keyword>
<evidence type="ECO:0000313" key="3">
    <source>
        <dbReference type="Proteomes" id="UP001206692"/>
    </source>
</evidence>
<sequence>MEHKDLEKQFHCGPIKAAYENSKWFSGFMRVLFLLVAIYFFWLMMGEAHLVEHLDNWAVLAFCLWRMHRQSDIMCYVAEKGILVRRQFRSLHEFYDDLFHTDRSLVFLPYKDIFVIGDTWQEIQLGQAEEGGLVVLPVRLQFLSKKSKQQIIDTIKDMQDKDDEEA</sequence>